<keyword evidence="10" id="KW-0863">Zinc-finger</keyword>
<evidence type="ECO:0000259" key="23">
    <source>
        <dbReference type="PROSITE" id="PS51192"/>
    </source>
</evidence>
<comment type="subcellular location">
    <subcellularLocation>
        <location evidence="2">Chromosome</location>
        <location evidence="2">Telomere</location>
    </subcellularLocation>
    <subcellularLocation>
        <location evidence="1">Nucleus</location>
    </subcellularLocation>
</comment>
<organism evidence="26 27">
    <name type="scientific">Takifugu flavidus</name>
    <name type="common">sansaifugu</name>
    <dbReference type="NCBI Taxonomy" id="433684"/>
    <lineage>
        <taxon>Eukaryota</taxon>
        <taxon>Metazoa</taxon>
        <taxon>Chordata</taxon>
        <taxon>Craniata</taxon>
        <taxon>Vertebrata</taxon>
        <taxon>Euteleostomi</taxon>
        <taxon>Actinopterygii</taxon>
        <taxon>Neopterygii</taxon>
        <taxon>Teleostei</taxon>
        <taxon>Neoteleostei</taxon>
        <taxon>Acanthomorphata</taxon>
        <taxon>Eupercaria</taxon>
        <taxon>Tetraodontiformes</taxon>
        <taxon>Tetradontoidea</taxon>
        <taxon>Tetraodontidae</taxon>
        <taxon>Takifugu</taxon>
    </lineage>
</organism>
<keyword evidence="15" id="KW-0779">Telomere</keyword>
<feature type="compositionally biased region" description="Basic and acidic residues" evidence="22">
    <location>
        <begin position="838"/>
        <end position="850"/>
    </location>
</feature>
<dbReference type="GO" id="GO:0005524">
    <property type="term" value="F:ATP binding"/>
    <property type="evidence" value="ECO:0007669"/>
    <property type="project" value="UniProtKB-KW"/>
</dbReference>
<protein>
    <recommendedName>
        <fullName evidence="4">DNA helicase</fullName>
        <ecNumber evidence="4">3.6.4.12</ecNumber>
    </recommendedName>
    <alternativeName>
        <fullName evidence="19">ATP-dependent helicase ATRX</fullName>
    </alternativeName>
    <alternativeName>
        <fullName evidence="20">X-linked nuclear protein</fullName>
    </alternativeName>
</protein>
<dbReference type="InterPro" id="IPR049730">
    <property type="entry name" value="SNF2/RAD54-like_C"/>
</dbReference>
<evidence type="ECO:0000256" key="2">
    <source>
        <dbReference type="ARBA" id="ARBA00004574"/>
    </source>
</evidence>
<dbReference type="InterPro" id="IPR027417">
    <property type="entry name" value="P-loop_NTPase"/>
</dbReference>
<dbReference type="Gene3D" id="3.30.40.10">
    <property type="entry name" value="Zinc/RING finger domain, C3HC4 (zinc finger)"/>
    <property type="match status" value="1"/>
</dbReference>
<dbReference type="GO" id="GO:0003677">
    <property type="term" value="F:DNA binding"/>
    <property type="evidence" value="ECO:0007669"/>
    <property type="project" value="UniProtKB-KW"/>
</dbReference>
<feature type="compositionally biased region" description="Acidic residues" evidence="22">
    <location>
        <begin position="824"/>
        <end position="837"/>
    </location>
</feature>
<dbReference type="GO" id="GO:0008270">
    <property type="term" value="F:zinc ion binding"/>
    <property type="evidence" value="ECO:0007669"/>
    <property type="project" value="UniProtKB-KW"/>
</dbReference>
<comment type="caution">
    <text evidence="26">The sequence shown here is derived from an EMBL/GenBank/DDBJ whole genome shotgun (WGS) entry which is preliminary data.</text>
</comment>
<evidence type="ECO:0000256" key="21">
    <source>
        <dbReference type="ARBA" id="ARBA00047995"/>
    </source>
</evidence>
<dbReference type="InterPro" id="IPR014001">
    <property type="entry name" value="Helicase_ATP-bd"/>
</dbReference>
<dbReference type="EC" id="3.6.4.12" evidence="4"/>
<dbReference type="SUPFAM" id="SSF57903">
    <property type="entry name" value="FYVE/PHD zinc finger"/>
    <property type="match status" value="1"/>
</dbReference>
<feature type="region of interest" description="Disordered" evidence="22">
    <location>
        <begin position="819"/>
        <end position="868"/>
    </location>
</feature>
<dbReference type="InterPro" id="IPR011011">
    <property type="entry name" value="Znf_FYVE_PHD"/>
</dbReference>
<feature type="non-terminal residue" evidence="26">
    <location>
        <position position="1"/>
    </location>
</feature>
<sequence>KSSSKLNVLVNKLHEYLAHSTIEDNKHNAASQDVDGLANRCSAENTTGRAVTEAHLHARYSRRKPSVVIRHSGLDESGDSNASESSEPLLNANGHLDVASLPKGTVLVQPEPADNGRDGFRGPEFCSRKPNVLSRRRGGGEHMEIVSCTACGRQINHFQRDSLFRHPVLKVLVCKGCYKYYLSDDISKDGEGMDEQCRWCAEGGNLICCDFCNNAFCKKCILRNLGRKELSNVVASNWYCYVCNPEPLFGLVTACNKILENMESLFSQQRRQNRVERLPQNIPLDKWDHTGMDGNVIFNYSTLQVSKDATKTAKHLIDSTNFLNRTFVTFIHTVTNKRTPEVRNLYLNAFLSVVKGLRKSLSALEESLKEEFNDLDVASCWERFLGDNANTQTATEADVELTIADERCLCDLQKLAAEHLMDDDSNPKCFAEGKQAPPGIGESMNNSGDPESRLKPSESGVSMTKKLVVKLTPVTMNREPTADSSQKMSGSLSRSEDKPSDSKMYKSSMSLHAEESGTRRSPRLKITPLRRPSDIKAKCSFSAANSDSDSSQEETSNSLAADNSEVQSLNGMRDNSDSDEVPIALINRAALAQSSDEPQSEEDGDKVPAKVAKKCIFWLNKSSPKLPEKTRRKRKLLDRSPESLSGSRRVKLWRERRTESSSDDQDSQEDAHCSREKPVKRGEKGSDRIQAGTAEAKAGQETTSSSSEDVHDDSSSDDQKIKPITEEVALMGAAAFHQSSGDEEPSESGPLWTAEDDDDPENRYGSKRLDVDFEKHPRELGAVQRLRASNGSLAPFSFFSTSKRIAKKILLAQIKANLSSSDDMSWDEETQADESQSDGDREVREGDEKSATVGDAGEDVASDSSLSGSCKAGAGHWLLKHKLSLDEGSSRDKAASDRKGGRLAQEEQSSDGATEDEAEESEPDDGWMSDEMSLSEGEISVGEPKSEVEEDLKSSEQKQPEPYILLSDSSEQSGKEDSNDESSIKGTPRGRRKIRRIIDDENLRSETQEALREEEERCKRLAEREQQMEDRREVFEGSCPITTKLILDQDKETKTPLVQVHRNLVTSLKPHQVDGVQFMWDCCCESVKKTKSSHGSGCILAHCMGLGKTLQVVTFFHTVLLSDNLTFRTALVVCPLNTVLNWVYEFKKWQRNVGSDRVNVRTAVCIKAERFTPNGDTNLVWQVQHLVAVKNPSDRLAALQKWYREGGVMVMGYELYRILSLAPKTNDEALRKEFKRILVDPGPDFVVCDEGHMLRNNGSRISKALNAIKTRRRVVLTGTPLQNNLVEYHCMANFIKNNLLGSLREFRNRFINPIQNGQCADSTSKDVRLMKKRAHVLHAMLAGCVQRKDYSVLAEFLPPKQEYVLAVRITPLQYKLYRHYLDHITTVGSMTANIRGRTGANLFKDFHALSHIWNHPWCLQLNWERKEKSRKSQEAAKSSDQMRWEGAAVAQSEVGENKGDQGFDSGSTEAPAVKGASDENKGWFRNLLTEADGKIMEHSGKMVLLFKILRLAAELEEKVLVFSQSLLSLDLIETFLQTSHSLAMPSLANASSFNKNVNYFRIDGSVGAELRKKWTDEFNNAPNSRCNLLLLSTKAGSLGINLVAASRVVIFDASWNPSYDVQSIYRVYRFGQVRPVFIYRFLAQGTMEEKIYDRQVTKQSLSNRVVDQQQIERHYTLHELTELYTFTPDLLHEPNSQKSRRSSSAVPKDIIITELLKSCKDQIVSFHEHDSLLDHKVEEELSESERKAAWAEYKAESATAANPLGLSQSEDNLDAKTDVQLVELLNKTRVTVTNAFLSLNNLRSHSLEEYMSQTRQQYPHLSEEEVKVKGQVWKTWDEKEQERRRAFCQDVLQHQRDLTCRIDTILKSRRTEGMQASMKTVNQPGQT</sequence>
<evidence type="ECO:0000256" key="6">
    <source>
        <dbReference type="ARBA" id="ARBA00022553"/>
    </source>
</evidence>
<dbReference type="InterPro" id="IPR041430">
    <property type="entry name" value="ADD_ATRX"/>
</dbReference>
<dbReference type="GO" id="GO:0016887">
    <property type="term" value="F:ATP hydrolysis activity"/>
    <property type="evidence" value="ECO:0007669"/>
    <property type="project" value="InterPro"/>
</dbReference>
<dbReference type="InterPro" id="IPR025766">
    <property type="entry name" value="ADD"/>
</dbReference>
<evidence type="ECO:0000256" key="18">
    <source>
        <dbReference type="ARBA" id="ARBA00023242"/>
    </source>
</evidence>
<feature type="compositionally biased region" description="Acidic residues" evidence="22">
    <location>
        <begin position="913"/>
        <end position="928"/>
    </location>
</feature>
<evidence type="ECO:0000256" key="20">
    <source>
        <dbReference type="ARBA" id="ARBA00043074"/>
    </source>
</evidence>
<dbReference type="InterPro" id="IPR013083">
    <property type="entry name" value="Znf_RING/FYVE/PHD"/>
</dbReference>
<dbReference type="FunFam" id="3.40.50.10810:FF:000011">
    <property type="entry name" value="Transcriptional regulator ATRX homolog"/>
    <property type="match status" value="1"/>
</dbReference>
<evidence type="ECO:0000256" key="11">
    <source>
        <dbReference type="ARBA" id="ARBA00022801"/>
    </source>
</evidence>
<evidence type="ECO:0000256" key="4">
    <source>
        <dbReference type="ARBA" id="ARBA00012551"/>
    </source>
</evidence>
<keyword evidence="5" id="KW-0158">Chromosome</keyword>
<dbReference type="Gene3D" id="1.20.120.850">
    <property type="entry name" value="SWI2/SNF2 ATPases, N-terminal domain"/>
    <property type="match status" value="1"/>
</dbReference>
<keyword evidence="12" id="KW-0347">Helicase</keyword>
<feature type="compositionally biased region" description="Polar residues" evidence="22">
    <location>
        <begin position="553"/>
        <end position="570"/>
    </location>
</feature>
<proteinExistence type="inferred from homology"/>
<dbReference type="SUPFAM" id="SSF52540">
    <property type="entry name" value="P-loop containing nucleoside triphosphate hydrolases"/>
    <property type="match status" value="2"/>
</dbReference>
<gene>
    <name evidence="26" type="ORF">D4764_14G0009090</name>
</gene>
<dbReference type="GO" id="GO:0140719">
    <property type="term" value="P:constitutive heterochromatin formation"/>
    <property type="evidence" value="ECO:0007669"/>
    <property type="project" value="UniProtKB-ARBA"/>
</dbReference>
<dbReference type="Gene3D" id="3.40.50.10810">
    <property type="entry name" value="Tandem AAA-ATPase domain"/>
    <property type="match status" value="1"/>
</dbReference>
<feature type="compositionally biased region" description="Basic and acidic residues" evidence="22">
    <location>
        <begin position="883"/>
        <end position="900"/>
    </location>
</feature>
<evidence type="ECO:0000256" key="13">
    <source>
        <dbReference type="ARBA" id="ARBA00022833"/>
    </source>
</evidence>
<keyword evidence="17" id="KW-0234">DNA repair</keyword>
<evidence type="ECO:0000256" key="8">
    <source>
        <dbReference type="ARBA" id="ARBA00022741"/>
    </source>
</evidence>
<keyword evidence="16" id="KW-0238">DNA-binding</keyword>
<evidence type="ECO:0000256" key="16">
    <source>
        <dbReference type="ARBA" id="ARBA00023125"/>
    </source>
</evidence>
<evidence type="ECO:0000313" key="26">
    <source>
        <dbReference type="EMBL" id="TWW74906.1"/>
    </source>
</evidence>
<feature type="compositionally biased region" description="Basic and acidic residues" evidence="22">
    <location>
        <begin position="494"/>
        <end position="504"/>
    </location>
</feature>
<evidence type="ECO:0000259" key="25">
    <source>
        <dbReference type="PROSITE" id="PS51533"/>
    </source>
</evidence>
<feature type="compositionally biased region" description="Polar residues" evidence="22">
    <location>
        <begin position="482"/>
        <end position="493"/>
    </location>
</feature>
<keyword evidence="18" id="KW-0539">Nucleus</keyword>
<evidence type="ECO:0000256" key="1">
    <source>
        <dbReference type="ARBA" id="ARBA00004123"/>
    </source>
</evidence>
<dbReference type="GO" id="GO:0006281">
    <property type="term" value="P:DNA repair"/>
    <property type="evidence" value="ECO:0007669"/>
    <property type="project" value="UniProtKB-KW"/>
</dbReference>
<dbReference type="Pfam" id="PF26143">
    <property type="entry name" value="ATRX_C"/>
    <property type="match status" value="1"/>
</dbReference>
<reference evidence="26 27" key="1">
    <citation type="submission" date="2019-04" db="EMBL/GenBank/DDBJ databases">
        <title>Chromosome genome assembly for Takifugu flavidus.</title>
        <authorList>
            <person name="Xiao S."/>
        </authorList>
    </citation>
    <scope>NUCLEOTIDE SEQUENCE [LARGE SCALE GENOMIC DNA]</scope>
    <source>
        <strain evidence="26">HTHZ2018</strain>
        <tissue evidence="26">Muscle</tissue>
    </source>
</reference>
<comment type="catalytic activity">
    <reaction evidence="21">
        <text>ATP + H2O = ADP + phosphate + H(+)</text>
        <dbReference type="Rhea" id="RHEA:13065"/>
        <dbReference type="ChEBI" id="CHEBI:15377"/>
        <dbReference type="ChEBI" id="CHEBI:15378"/>
        <dbReference type="ChEBI" id="CHEBI:30616"/>
        <dbReference type="ChEBI" id="CHEBI:43474"/>
        <dbReference type="ChEBI" id="CHEBI:456216"/>
        <dbReference type="EC" id="3.6.4.12"/>
    </reaction>
</comment>
<dbReference type="Proteomes" id="UP000324091">
    <property type="component" value="Chromosome 14"/>
</dbReference>
<dbReference type="Pfam" id="PF00271">
    <property type="entry name" value="Helicase_C"/>
    <property type="match status" value="1"/>
</dbReference>
<keyword evidence="13" id="KW-0862">Zinc</keyword>
<dbReference type="PANTHER" id="PTHR45797:SF3">
    <property type="entry name" value="TRANSCRIPTIONAL REGULATOR ATRX HOMOLOG"/>
    <property type="match status" value="1"/>
</dbReference>
<dbReference type="SMART" id="SM00490">
    <property type="entry name" value="HELICc"/>
    <property type="match status" value="1"/>
</dbReference>
<keyword evidence="27" id="KW-1185">Reference proteome</keyword>
<evidence type="ECO:0000256" key="22">
    <source>
        <dbReference type="SAM" id="MobiDB-lite"/>
    </source>
</evidence>
<evidence type="ECO:0000256" key="3">
    <source>
        <dbReference type="ARBA" id="ARBA00007025"/>
    </source>
</evidence>
<dbReference type="GO" id="GO:0003678">
    <property type="term" value="F:DNA helicase activity"/>
    <property type="evidence" value="ECO:0007669"/>
    <property type="project" value="UniProtKB-EC"/>
</dbReference>
<dbReference type="Pfam" id="PF17981">
    <property type="entry name" value="ADD_ATRX"/>
    <property type="match status" value="1"/>
</dbReference>
<feature type="region of interest" description="Disordered" evidence="22">
    <location>
        <begin position="882"/>
        <end position="998"/>
    </location>
</feature>
<dbReference type="InterPro" id="IPR038718">
    <property type="entry name" value="SNF2-like_sf"/>
</dbReference>
<dbReference type="InterPro" id="IPR044574">
    <property type="entry name" value="ARIP4-like"/>
</dbReference>
<evidence type="ECO:0000256" key="14">
    <source>
        <dbReference type="ARBA" id="ARBA00022840"/>
    </source>
</evidence>
<feature type="compositionally biased region" description="Low complexity" evidence="22">
    <location>
        <begin position="540"/>
        <end position="549"/>
    </location>
</feature>
<dbReference type="GO" id="GO:0005634">
    <property type="term" value="C:nucleus"/>
    <property type="evidence" value="ECO:0007669"/>
    <property type="project" value="UniProtKB-SubCell"/>
</dbReference>
<name>A0A5C6P6Y1_9TELE</name>
<evidence type="ECO:0000256" key="19">
    <source>
        <dbReference type="ARBA" id="ARBA00031106"/>
    </source>
</evidence>
<keyword evidence="6" id="KW-0597">Phosphoprotein</keyword>
<evidence type="ECO:0000256" key="5">
    <source>
        <dbReference type="ARBA" id="ARBA00022454"/>
    </source>
</evidence>
<feature type="compositionally biased region" description="Basic and acidic residues" evidence="22">
    <location>
        <begin position="708"/>
        <end position="725"/>
    </location>
</feature>
<accession>A0A5C6P6Y1</accession>
<feature type="compositionally biased region" description="Basic and acidic residues" evidence="22">
    <location>
        <begin position="944"/>
        <end position="959"/>
    </location>
</feature>
<dbReference type="CDD" id="cd11726">
    <property type="entry name" value="ADDz_ATRX"/>
    <property type="match status" value="1"/>
</dbReference>
<dbReference type="PROSITE" id="PS51194">
    <property type="entry name" value="HELICASE_CTER"/>
    <property type="match status" value="1"/>
</dbReference>
<dbReference type="PANTHER" id="PTHR45797">
    <property type="entry name" value="RAD54-LIKE"/>
    <property type="match status" value="1"/>
</dbReference>
<dbReference type="InterPro" id="IPR001650">
    <property type="entry name" value="Helicase_C-like"/>
</dbReference>
<evidence type="ECO:0000256" key="12">
    <source>
        <dbReference type="ARBA" id="ARBA00022806"/>
    </source>
</evidence>
<feature type="region of interest" description="Disordered" evidence="22">
    <location>
        <begin position="1430"/>
        <end position="1476"/>
    </location>
</feature>
<dbReference type="PROSITE" id="PS51192">
    <property type="entry name" value="HELICASE_ATP_BIND_1"/>
    <property type="match status" value="1"/>
</dbReference>
<dbReference type="Gene3D" id="3.40.50.300">
    <property type="entry name" value="P-loop containing nucleotide triphosphate hydrolases"/>
    <property type="match status" value="2"/>
</dbReference>
<dbReference type="PROSITE" id="PS51533">
    <property type="entry name" value="ADD"/>
    <property type="match status" value="1"/>
</dbReference>
<evidence type="ECO:0000259" key="24">
    <source>
        <dbReference type="PROSITE" id="PS51194"/>
    </source>
</evidence>
<dbReference type="GO" id="GO:0000781">
    <property type="term" value="C:chromosome, telomeric region"/>
    <property type="evidence" value="ECO:0007669"/>
    <property type="project" value="UniProtKB-SubCell"/>
</dbReference>
<feature type="domain" description="PHD-type" evidence="25">
    <location>
        <begin position="136"/>
        <end position="271"/>
    </location>
</feature>
<dbReference type="InterPro" id="IPR000330">
    <property type="entry name" value="SNF2_N"/>
</dbReference>
<keyword evidence="8" id="KW-0547">Nucleotide-binding</keyword>
<dbReference type="SMART" id="SM00487">
    <property type="entry name" value="DEXDc"/>
    <property type="match status" value="1"/>
</dbReference>
<feature type="region of interest" description="Disordered" evidence="22">
    <location>
        <begin position="626"/>
        <end position="776"/>
    </location>
</feature>
<evidence type="ECO:0000256" key="10">
    <source>
        <dbReference type="ARBA" id="ARBA00022771"/>
    </source>
</evidence>
<evidence type="ECO:0000256" key="7">
    <source>
        <dbReference type="ARBA" id="ARBA00022723"/>
    </source>
</evidence>
<feature type="region of interest" description="Disordered" evidence="22">
    <location>
        <begin position="423"/>
        <end position="578"/>
    </location>
</feature>
<keyword evidence="14" id="KW-0067">ATP-binding</keyword>
<feature type="compositionally biased region" description="Basic and acidic residues" evidence="22">
    <location>
        <begin position="761"/>
        <end position="776"/>
    </location>
</feature>
<dbReference type="InterPro" id="IPR058901">
    <property type="entry name" value="ATRX_C"/>
</dbReference>
<keyword evidence="7" id="KW-0479">Metal-binding</keyword>
<keyword evidence="9" id="KW-0227">DNA damage</keyword>
<keyword evidence="11" id="KW-0378">Hydrolase</keyword>
<evidence type="ECO:0000313" key="27">
    <source>
        <dbReference type="Proteomes" id="UP000324091"/>
    </source>
</evidence>
<evidence type="ECO:0000256" key="17">
    <source>
        <dbReference type="ARBA" id="ARBA00023204"/>
    </source>
</evidence>
<evidence type="ECO:0000256" key="15">
    <source>
        <dbReference type="ARBA" id="ARBA00022895"/>
    </source>
</evidence>
<evidence type="ECO:0000256" key="9">
    <source>
        <dbReference type="ARBA" id="ARBA00022763"/>
    </source>
</evidence>
<feature type="domain" description="Helicase C-terminal" evidence="24">
    <location>
        <begin position="1507"/>
        <end position="1679"/>
    </location>
</feature>
<dbReference type="EMBL" id="RHFK02000006">
    <property type="protein sequence ID" value="TWW74906.1"/>
    <property type="molecule type" value="Genomic_DNA"/>
</dbReference>
<dbReference type="CDD" id="cd18793">
    <property type="entry name" value="SF2_C_SNF"/>
    <property type="match status" value="1"/>
</dbReference>
<feature type="compositionally biased region" description="Basic and acidic residues" evidence="22">
    <location>
        <begin position="669"/>
        <end position="687"/>
    </location>
</feature>
<dbReference type="Pfam" id="PF00176">
    <property type="entry name" value="SNF2-rel_dom"/>
    <property type="match status" value="1"/>
</dbReference>
<comment type="similarity">
    <text evidence="3">Belongs to the SNF2/RAD54 helicase family.</text>
</comment>
<feature type="domain" description="Helicase ATP-binding" evidence="23">
    <location>
        <begin position="1089"/>
        <end position="1298"/>
    </location>
</feature>